<accession>A0ABN8IFR4</accession>
<dbReference type="Proteomes" id="UP000837857">
    <property type="component" value="Chromosome 23"/>
</dbReference>
<feature type="region of interest" description="Disordered" evidence="1">
    <location>
        <begin position="177"/>
        <end position="210"/>
    </location>
</feature>
<dbReference type="SMART" id="SM00355">
    <property type="entry name" value="ZnF_C2H2"/>
    <property type="match status" value="3"/>
</dbReference>
<feature type="compositionally biased region" description="Gly residues" evidence="1">
    <location>
        <begin position="185"/>
        <end position="195"/>
    </location>
</feature>
<dbReference type="EMBL" id="OW152835">
    <property type="protein sequence ID" value="CAH2056504.1"/>
    <property type="molecule type" value="Genomic_DNA"/>
</dbReference>
<organism evidence="3 4">
    <name type="scientific">Iphiclides podalirius</name>
    <name type="common">scarce swallowtail</name>
    <dbReference type="NCBI Taxonomy" id="110791"/>
    <lineage>
        <taxon>Eukaryota</taxon>
        <taxon>Metazoa</taxon>
        <taxon>Ecdysozoa</taxon>
        <taxon>Arthropoda</taxon>
        <taxon>Hexapoda</taxon>
        <taxon>Insecta</taxon>
        <taxon>Pterygota</taxon>
        <taxon>Neoptera</taxon>
        <taxon>Endopterygota</taxon>
        <taxon>Lepidoptera</taxon>
        <taxon>Glossata</taxon>
        <taxon>Ditrysia</taxon>
        <taxon>Papilionoidea</taxon>
        <taxon>Papilionidae</taxon>
        <taxon>Papilioninae</taxon>
        <taxon>Iphiclides</taxon>
    </lineage>
</organism>
<evidence type="ECO:0000313" key="4">
    <source>
        <dbReference type="Proteomes" id="UP000837857"/>
    </source>
</evidence>
<gene>
    <name evidence="3" type="ORF">IPOD504_LOCUS9710</name>
</gene>
<dbReference type="PROSITE" id="PS00028">
    <property type="entry name" value="ZINC_FINGER_C2H2_1"/>
    <property type="match status" value="1"/>
</dbReference>
<sequence>MSDEEHGETSNAQFLSTEFKDGQLEIVEVTSYDKGNKLENMGEHVLVEASENSDDGDMKYMQVLDSGKGMMVDLLNLRIVRCEDGQESYQFVTNADSSEGNDTDSTVTCVLQSAEDGEEQEAQEAYVMVDGTQVPLMFLQQAPLKKPQPLKPAPSPAEILEKAKALQKVKVQQAATAETSSNVTVGGGGGLGSGRGKGRRRRGELPPPQEMLASPHFKLFLYSCKLCSFRCNAIKELTAHKAAEHGGGGGSKSRGGWRSSSITLQCARCPFRGCTHSQLMRHVQEKHVKESQESNKVYLDSAEVEAADVLVCGACGFESSSRIDFKKHIEDEHDATTC</sequence>
<evidence type="ECO:0000256" key="1">
    <source>
        <dbReference type="SAM" id="MobiDB-lite"/>
    </source>
</evidence>
<proteinExistence type="predicted"/>
<evidence type="ECO:0000259" key="2">
    <source>
        <dbReference type="PROSITE" id="PS00028"/>
    </source>
</evidence>
<dbReference type="Gene3D" id="3.30.160.60">
    <property type="entry name" value="Classic Zinc Finger"/>
    <property type="match status" value="1"/>
</dbReference>
<feature type="domain" description="C2H2-type" evidence="2">
    <location>
        <begin position="224"/>
        <end position="245"/>
    </location>
</feature>
<reference evidence="3" key="1">
    <citation type="submission" date="2022-03" db="EMBL/GenBank/DDBJ databases">
        <authorList>
            <person name="Martin H S."/>
        </authorList>
    </citation>
    <scope>NUCLEOTIDE SEQUENCE</scope>
</reference>
<name>A0ABN8IFR4_9NEOP</name>
<dbReference type="InterPro" id="IPR013087">
    <property type="entry name" value="Znf_C2H2_type"/>
</dbReference>
<protein>
    <recommendedName>
        <fullName evidence="2">C2H2-type domain-containing protein</fullName>
    </recommendedName>
</protein>
<keyword evidence="4" id="KW-1185">Reference proteome</keyword>
<feature type="non-terminal residue" evidence="3">
    <location>
        <position position="1"/>
    </location>
</feature>
<evidence type="ECO:0000313" key="3">
    <source>
        <dbReference type="EMBL" id="CAH2056504.1"/>
    </source>
</evidence>